<keyword evidence="1" id="KW-0732">Signal</keyword>
<dbReference type="InterPro" id="IPR013424">
    <property type="entry name" value="Ice-binding_C"/>
</dbReference>
<dbReference type="Pfam" id="PF07589">
    <property type="entry name" value="PEP-CTERM"/>
    <property type="match status" value="1"/>
</dbReference>
<dbReference type="Proteomes" id="UP000595894">
    <property type="component" value="Chromosome"/>
</dbReference>
<dbReference type="NCBIfam" id="TIGR02595">
    <property type="entry name" value="PEP_CTERM"/>
    <property type="match status" value="1"/>
</dbReference>
<evidence type="ECO:0000256" key="1">
    <source>
        <dbReference type="SAM" id="SignalP"/>
    </source>
</evidence>
<keyword evidence="4" id="KW-1185">Reference proteome</keyword>
<feature type="domain" description="Ice-binding protein C-terminal" evidence="2">
    <location>
        <begin position="140"/>
        <end position="164"/>
    </location>
</feature>
<protein>
    <submittedName>
        <fullName evidence="3">PEP-CTERM sorting domain-containing protein</fullName>
    </submittedName>
</protein>
<organism evidence="3 4">
    <name type="scientific">Sphingomonas aliaeris</name>
    <dbReference type="NCBI Taxonomy" id="2759526"/>
    <lineage>
        <taxon>Bacteria</taxon>
        <taxon>Pseudomonadati</taxon>
        <taxon>Pseudomonadota</taxon>
        <taxon>Alphaproteobacteria</taxon>
        <taxon>Sphingomonadales</taxon>
        <taxon>Sphingomonadaceae</taxon>
        <taxon>Sphingomonas</taxon>
    </lineage>
</organism>
<evidence type="ECO:0000259" key="2">
    <source>
        <dbReference type="Pfam" id="PF07589"/>
    </source>
</evidence>
<accession>A0A974NUA7</accession>
<dbReference type="RefSeq" id="WP_202092976.1">
    <property type="nucleotide sequence ID" value="NZ_CP061035.1"/>
</dbReference>
<dbReference type="NCBIfam" id="NF035944">
    <property type="entry name" value="PEPxxWA-CTERM"/>
    <property type="match status" value="1"/>
</dbReference>
<proteinExistence type="predicted"/>
<feature type="chain" id="PRO_5037317656" evidence="1">
    <location>
        <begin position="24"/>
        <end position="175"/>
    </location>
</feature>
<name>A0A974NUA7_9SPHN</name>
<feature type="signal peptide" evidence="1">
    <location>
        <begin position="1"/>
        <end position="23"/>
    </location>
</feature>
<dbReference type="AlphaFoldDB" id="A0A974NUA7"/>
<sequence>MTKTIKAMLLAAPLALVSTSADAATYRFDLSGAFDASFTIDSDLLAPPVDSGSDYFLVTNIGGTFGGMADVASSIQFSTLAGNGGLTLELSGGDFLGFFGSQLFTGMTSMPSFTLGQYTLTADIDGAPALLDISEITASAVPEPASWAMMIAGMGGIGFTMRRRKPVVSVSVAVA</sequence>
<evidence type="ECO:0000313" key="3">
    <source>
        <dbReference type="EMBL" id="QQV76957.1"/>
    </source>
</evidence>
<gene>
    <name evidence="3" type="ORF">H5J25_16530</name>
</gene>
<evidence type="ECO:0000313" key="4">
    <source>
        <dbReference type="Proteomes" id="UP000595894"/>
    </source>
</evidence>
<dbReference type="EMBL" id="CP061035">
    <property type="protein sequence ID" value="QQV76957.1"/>
    <property type="molecule type" value="Genomic_DNA"/>
</dbReference>
<reference evidence="4" key="1">
    <citation type="submission" date="2020-09" db="EMBL/GenBank/DDBJ databases">
        <title>Sphingomonas sp., a new species isolated from pork steak.</title>
        <authorList>
            <person name="Heidler von Heilborn D."/>
        </authorList>
    </citation>
    <scope>NUCLEOTIDE SEQUENCE [LARGE SCALE GENOMIC DNA]</scope>
</reference>
<dbReference type="KEGG" id="sari:H5J25_16530"/>